<dbReference type="Proteomes" id="UP000018888">
    <property type="component" value="Unassembled WGS sequence"/>
</dbReference>
<feature type="region of interest" description="Disordered" evidence="1">
    <location>
        <begin position="44"/>
        <end position="87"/>
    </location>
</feature>
<dbReference type="EMBL" id="AUPC02000381">
    <property type="protein sequence ID" value="POG60595.1"/>
    <property type="molecule type" value="Genomic_DNA"/>
</dbReference>
<reference evidence="2 3" key="1">
    <citation type="journal article" date="2013" name="Proc. Natl. Acad. Sci. U.S.A.">
        <title>Genome of an arbuscular mycorrhizal fungus provides insight into the oldest plant symbiosis.</title>
        <authorList>
            <person name="Tisserant E."/>
            <person name="Malbreil M."/>
            <person name="Kuo A."/>
            <person name="Kohler A."/>
            <person name="Symeonidi A."/>
            <person name="Balestrini R."/>
            <person name="Charron P."/>
            <person name="Duensing N."/>
            <person name="Frei Dit Frey N."/>
            <person name="Gianinazzi-Pearson V."/>
            <person name="Gilbert L.B."/>
            <person name="Handa Y."/>
            <person name="Herr J.R."/>
            <person name="Hijri M."/>
            <person name="Koul R."/>
            <person name="Kawaguchi M."/>
            <person name="Krajinski F."/>
            <person name="Lammers P.J."/>
            <person name="Masclaux F.G."/>
            <person name="Murat C."/>
            <person name="Morin E."/>
            <person name="Ndikumana S."/>
            <person name="Pagni M."/>
            <person name="Petitpierre D."/>
            <person name="Requena N."/>
            <person name="Rosikiewicz P."/>
            <person name="Riley R."/>
            <person name="Saito K."/>
            <person name="San Clemente H."/>
            <person name="Shapiro H."/>
            <person name="van Tuinen D."/>
            <person name="Becard G."/>
            <person name="Bonfante P."/>
            <person name="Paszkowski U."/>
            <person name="Shachar-Hill Y.Y."/>
            <person name="Tuskan G.A."/>
            <person name="Young P.W."/>
            <person name="Sanders I.R."/>
            <person name="Henrissat B."/>
            <person name="Rensing S.A."/>
            <person name="Grigoriev I.V."/>
            <person name="Corradi N."/>
            <person name="Roux C."/>
            <person name="Martin F."/>
        </authorList>
    </citation>
    <scope>NUCLEOTIDE SEQUENCE [LARGE SCALE GENOMIC DNA]</scope>
    <source>
        <strain evidence="2 3">DAOM 197198</strain>
    </source>
</reference>
<feature type="compositionally biased region" description="Basic and acidic residues" evidence="1">
    <location>
        <begin position="73"/>
        <end position="83"/>
    </location>
</feature>
<proteinExistence type="predicted"/>
<feature type="region of interest" description="Disordered" evidence="1">
    <location>
        <begin position="1"/>
        <end position="20"/>
    </location>
</feature>
<dbReference type="VEuPathDB" id="FungiDB:RhiirFUN_020852"/>
<evidence type="ECO:0000313" key="3">
    <source>
        <dbReference type="Proteomes" id="UP000018888"/>
    </source>
</evidence>
<feature type="compositionally biased region" description="Basic residues" evidence="1">
    <location>
        <begin position="48"/>
        <end position="63"/>
    </location>
</feature>
<feature type="region of interest" description="Disordered" evidence="1">
    <location>
        <begin position="341"/>
        <end position="398"/>
    </location>
</feature>
<comment type="caution">
    <text evidence="2">The sequence shown here is derived from an EMBL/GenBank/DDBJ whole genome shotgun (WGS) entry which is preliminary data.</text>
</comment>
<organism evidence="2 3">
    <name type="scientific">Rhizophagus irregularis (strain DAOM 181602 / DAOM 197198 / MUCL 43194)</name>
    <name type="common">Arbuscular mycorrhizal fungus</name>
    <name type="synonym">Glomus intraradices</name>
    <dbReference type="NCBI Taxonomy" id="747089"/>
    <lineage>
        <taxon>Eukaryota</taxon>
        <taxon>Fungi</taxon>
        <taxon>Fungi incertae sedis</taxon>
        <taxon>Mucoromycota</taxon>
        <taxon>Glomeromycotina</taxon>
        <taxon>Glomeromycetes</taxon>
        <taxon>Glomerales</taxon>
        <taxon>Glomeraceae</taxon>
        <taxon>Rhizophagus</taxon>
    </lineage>
</organism>
<reference evidence="2 3" key="2">
    <citation type="journal article" date="2018" name="New Phytol.">
        <title>High intraspecific genome diversity in the model arbuscular mycorrhizal symbiont Rhizophagus irregularis.</title>
        <authorList>
            <person name="Chen E.C.H."/>
            <person name="Morin E."/>
            <person name="Beaudet D."/>
            <person name="Noel J."/>
            <person name="Yildirir G."/>
            <person name="Ndikumana S."/>
            <person name="Charron P."/>
            <person name="St-Onge C."/>
            <person name="Giorgi J."/>
            <person name="Kruger M."/>
            <person name="Marton T."/>
            <person name="Ropars J."/>
            <person name="Grigoriev I.V."/>
            <person name="Hainaut M."/>
            <person name="Henrissat B."/>
            <person name="Roux C."/>
            <person name="Martin F."/>
            <person name="Corradi N."/>
        </authorList>
    </citation>
    <scope>NUCLEOTIDE SEQUENCE [LARGE SCALE GENOMIC DNA]</scope>
    <source>
        <strain evidence="2 3">DAOM 197198</strain>
    </source>
</reference>
<feature type="compositionally biased region" description="Basic and acidic residues" evidence="1">
    <location>
        <begin position="357"/>
        <end position="369"/>
    </location>
</feature>
<dbReference type="AlphaFoldDB" id="A0A2H5SXZ1"/>
<keyword evidence="3" id="KW-1185">Reference proteome</keyword>
<protein>
    <submittedName>
        <fullName evidence="2">Uncharacterized protein</fullName>
    </submittedName>
</protein>
<accession>A0A2H5SXZ1</accession>
<feature type="compositionally biased region" description="Acidic residues" evidence="1">
    <location>
        <begin position="341"/>
        <end position="356"/>
    </location>
</feature>
<evidence type="ECO:0000256" key="1">
    <source>
        <dbReference type="SAM" id="MobiDB-lite"/>
    </source>
</evidence>
<sequence length="398" mass="45555">MAEVKASNRRVLRSKNLQESSIAIDSEAVETVVSEADKIAARLAARVKTTKTPKRQKKNKKKNPVPEQVNNEKISETHDKPDDSNDITDEAALATFDNTSSSTTVSRSIDTDSFTVFNQQIISGVKRVLEQNKEIYKAIHENKAAQESFRKEICEKIGNLSEKIEQLITPDDSYWKNLASRICKTQLPLLGLHPDELEFKKCFEVILEQEKPGYIKQHGSQWVHFYTGRIGPLCREVIKSHRCDKTKDVRAAMFDIFGEQNLSRINTSAKADDIQAFKNSNKIKEAFKCLFETDDDNILPYIEAIKKKAWKKKDCICNSAEITADTTKPIRQVEFGKDYVSSEDSDSLSDSFEEDLDNRLKEHQKRYYENDSDTENQSQKHQQMDNDVPFTLSVNQKE</sequence>
<gene>
    <name evidence="2" type="ORF">GLOIN_2v1787669</name>
</gene>
<name>A0A2H5SXZ1_RHIID</name>
<evidence type="ECO:0000313" key="2">
    <source>
        <dbReference type="EMBL" id="POG60595.1"/>
    </source>
</evidence>